<organism evidence="4 5">
    <name type="scientific">Frankliniella fusca</name>
    <dbReference type="NCBI Taxonomy" id="407009"/>
    <lineage>
        <taxon>Eukaryota</taxon>
        <taxon>Metazoa</taxon>
        <taxon>Ecdysozoa</taxon>
        <taxon>Arthropoda</taxon>
        <taxon>Hexapoda</taxon>
        <taxon>Insecta</taxon>
        <taxon>Pterygota</taxon>
        <taxon>Neoptera</taxon>
        <taxon>Paraneoptera</taxon>
        <taxon>Thysanoptera</taxon>
        <taxon>Terebrantia</taxon>
        <taxon>Thripoidea</taxon>
        <taxon>Thripidae</taxon>
        <taxon>Frankliniella</taxon>
    </lineage>
</organism>
<keyword evidence="1" id="KW-0863">Zinc-finger</keyword>
<name>A0AAE1LSY3_9NEOP</name>
<feature type="region of interest" description="Disordered" evidence="2">
    <location>
        <begin position="780"/>
        <end position="805"/>
    </location>
</feature>
<keyword evidence="5" id="KW-1185">Reference proteome</keyword>
<feature type="compositionally biased region" description="Polar residues" evidence="2">
    <location>
        <begin position="715"/>
        <end position="728"/>
    </location>
</feature>
<reference evidence="4" key="2">
    <citation type="journal article" date="2023" name="BMC Genomics">
        <title>Pest status, molecular evolution, and epigenetic factors derived from the genome assembly of Frankliniella fusca, a thysanopteran phytovirus vector.</title>
        <authorList>
            <person name="Catto M.A."/>
            <person name="Labadie P.E."/>
            <person name="Jacobson A.L."/>
            <person name="Kennedy G.G."/>
            <person name="Srinivasan R."/>
            <person name="Hunt B.G."/>
        </authorList>
    </citation>
    <scope>NUCLEOTIDE SEQUENCE</scope>
    <source>
        <strain evidence="4">PL_HMW_Pooled</strain>
    </source>
</reference>
<evidence type="ECO:0000313" key="4">
    <source>
        <dbReference type="EMBL" id="KAK3929704.1"/>
    </source>
</evidence>
<sequence>MALLYENQEFKSYSEFEKVLQEYQDSNYVLFVKGNGGTVKNANKDLPVDDPRRYPECLVYTNIVFTCKFGGKKRTGTGDGRRPMQCTYKVGCKAKLQLIASRSGTLKVKVFHDEHENHEISKAIYDSLPENRKLDKEGQEKAKLLFSGGCKPSVVRSLLRGTEKAKWKADDHGRTPEDERLIDVLSELTAEDPGAVISVTKSESGELQFIFLQTSEMRENVAKYGKVILIDHTYKINKNRMPVCVLMVMDGGGSGRAAGYAFVANEKMTTVHSVLEAFRESITEELAEKVRTLIVDKDPSEIGAIQAVFPNAAIQLCSFHVSKVLNEKSRKETPEVKSLIKQLRSTILNSHSTLAESITKILELTRSKDEAVLFGDITENVKETCLTNDSNPDLKCMLEDLTRYAAKMQIWEYKSDTDASEIEYYESSKIHLLEDYDKMFHKKNSLQPPSAPQPARKFVLTSLPALKAKTPREKFIVADQVTKELVSILQISGNSGNNPQFAQRINVLKDLQKNWAAGNEVEVIPIKDLTSDVTISQKKSTFGSDINSAAKMGGPPTDHQQTVVCQTLSLSSDENLISDNRPINTVVDLDDNVPTQPLSEKTVMCTTHTDQQQTVSNMTAGAGQLLAHTPEVDFDTESTEIDGEIDGGIIFSDRENNYNFTSVDLDLNGEQSNQNSLSVNGPPNSVGDVDVDGGKISSDEDYDSPTPIDLDLNGGPSNQNSLPVSVPSNDIGIQRGNLITQFERVNTDGIISSNKEKLDTSTSVGLDLNEVQVIHKETKWQRQSYAAQSPTPNLESQTNTSSGLEKNQAVVTPNCFCGIPAVRRTARNSPNKQFFGCSRYFSSEQKHCGFHRFTKALQSATPSVKELLHGVKPPTAVKTKGRPHQEHKTCQIKLSQGSSDKVSIKKPAGAYTTPFQMRQVAGEQISNNDVTDNGNNSYTIRSQTNGNSMYTVTKDSCDCPDSAQLCKHIYKVRQLLRGKATDS</sequence>
<dbReference type="InterPro" id="IPR007527">
    <property type="entry name" value="Znf_SWIM"/>
</dbReference>
<dbReference type="Proteomes" id="UP001219518">
    <property type="component" value="Unassembled WGS sequence"/>
</dbReference>
<accession>A0AAE1LSY3</accession>
<dbReference type="PANTHER" id="PTHR31569:SF4">
    <property type="entry name" value="SWIM-TYPE DOMAIN-CONTAINING PROTEIN"/>
    <property type="match status" value="1"/>
</dbReference>
<protein>
    <submittedName>
        <fullName evidence="4">Protein FAR1-RELATED SEQUENCE 5</fullName>
    </submittedName>
</protein>
<dbReference type="InterPro" id="IPR048325">
    <property type="entry name" value="ZSWIM3_N"/>
</dbReference>
<dbReference type="EMBL" id="JAHWGI010001402">
    <property type="protein sequence ID" value="KAK3929704.1"/>
    <property type="molecule type" value="Genomic_DNA"/>
</dbReference>
<dbReference type="InterPro" id="IPR048324">
    <property type="entry name" value="ZSWIM1-3_RNaseH-like"/>
</dbReference>
<evidence type="ECO:0000256" key="2">
    <source>
        <dbReference type="SAM" id="MobiDB-lite"/>
    </source>
</evidence>
<reference evidence="4" key="1">
    <citation type="submission" date="2021-07" db="EMBL/GenBank/DDBJ databases">
        <authorList>
            <person name="Catto M.A."/>
            <person name="Jacobson A."/>
            <person name="Kennedy G."/>
            <person name="Labadie P."/>
            <person name="Hunt B.G."/>
            <person name="Srinivasan R."/>
        </authorList>
    </citation>
    <scope>NUCLEOTIDE SEQUENCE</scope>
    <source>
        <strain evidence="4">PL_HMW_Pooled</strain>
        <tissue evidence="4">Head</tissue>
    </source>
</reference>
<evidence type="ECO:0000259" key="3">
    <source>
        <dbReference type="PROSITE" id="PS50966"/>
    </source>
</evidence>
<feature type="compositionally biased region" description="Polar residues" evidence="2">
    <location>
        <begin position="669"/>
        <end position="683"/>
    </location>
</feature>
<feature type="compositionally biased region" description="Polar residues" evidence="2">
    <location>
        <begin position="781"/>
        <end position="805"/>
    </location>
</feature>
<evidence type="ECO:0000313" key="5">
    <source>
        <dbReference type="Proteomes" id="UP001219518"/>
    </source>
</evidence>
<dbReference type="AlphaFoldDB" id="A0AAE1LSY3"/>
<feature type="region of interest" description="Disordered" evidence="2">
    <location>
        <begin position="669"/>
        <end position="728"/>
    </location>
</feature>
<dbReference type="Pfam" id="PF21056">
    <property type="entry name" value="ZSWIM1-3_RNaseH-like"/>
    <property type="match status" value="1"/>
</dbReference>
<proteinExistence type="predicted"/>
<keyword evidence="1" id="KW-0479">Metal-binding</keyword>
<gene>
    <name evidence="4" type="ORF">KUF71_019535</name>
</gene>
<dbReference type="PROSITE" id="PS50966">
    <property type="entry name" value="ZF_SWIM"/>
    <property type="match status" value="1"/>
</dbReference>
<dbReference type="PANTHER" id="PTHR31569">
    <property type="entry name" value="SWIM-TYPE DOMAIN-CONTAINING PROTEIN"/>
    <property type="match status" value="1"/>
</dbReference>
<dbReference type="GO" id="GO:0008270">
    <property type="term" value="F:zinc ion binding"/>
    <property type="evidence" value="ECO:0007669"/>
    <property type="project" value="UniProtKB-KW"/>
</dbReference>
<feature type="domain" description="SWIM-type" evidence="3">
    <location>
        <begin position="938"/>
        <end position="977"/>
    </location>
</feature>
<dbReference type="Pfam" id="PF21599">
    <property type="entry name" value="ZSWIM3_N"/>
    <property type="match status" value="1"/>
</dbReference>
<dbReference type="InterPro" id="IPR052579">
    <property type="entry name" value="Zinc_finger_SWIM"/>
</dbReference>
<keyword evidence="1" id="KW-0862">Zinc</keyword>
<evidence type="ECO:0000256" key="1">
    <source>
        <dbReference type="PROSITE-ProRule" id="PRU00325"/>
    </source>
</evidence>
<comment type="caution">
    <text evidence="4">The sequence shown here is derived from an EMBL/GenBank/DDBJ whole genome shotgun (WGS) entry which is preliminary data.</text>
</comment>